<reference evidence="7" key="2">
    <citation type="submission" date="2025-08" db="UniProtKB">
        <authorList>
            <consortium name="Ensembl"/>
        </authorList>
    </citation>
    <scope>IDENTIFICATION</scope>
    <source>
        <strain evidence="7">Hd-rR</strain>
    </source>
</reference>
<dbReference type="PROSITE" id="PS50835">
    <property type="entry name" value="IG_LIKE"/>
    <property type="match status" value="2"/>
</dbReference>
<dbReference type="InterPro" id="IPR051287">
    <property type="entry name" value="TCR_variable_region"/>
</dbReference>
<evidence type="ECO:0000256" key="3">
    <source>
        <dbReference type="ARBA" id="ARBA00023170"/>
    </source>
</evidence>
<feature type="domain" description="Ig-like" evidence="6">
    <location>
        <begin position="191"/>
        <end position="294"/>
    </location>
</feature>
<dbReference type="AlphaFoldDB" id="A0A3B3I9J2"/>
<dbReference type="InterPro" id="IPR013106">
    <property type="entry name" value="Ig_V-set"/>
</dbReference>
<dbReference type="SUPFAM" id="SSF48726">
    <property type="entry name" value="Immunoglobulin"/>
    <property type="match status" value="2"/>
</dbReference>
<dbReference type="InterPro" id="IPR036179">
    <property type="entry name" value="Ig-like_dom_sf"/>
</dbReference>
<evidence type="ECO:0000259" key="6">
    <source>
        <dbReference type="PROSITE" id="PS50835"/>
    </source>
</evidence>
<keyword evidence="3" id="KW-0675">Receptor</keyword>
<dbReference type="Pfam" id="PF07686">
    <property type="entry name" value="V-set"/>
    <property type="match status" value="2"/>
</dbReference>
<evidence type="ECO:0000256" key="2">
    <source>
        <dbReference type="ARBA" id="ARBA00023130"/>
    </source>
</evidence>
<feature type="domain" description="Ig-like" evidence="6">
    <location>
        <begin position="45"/>
        <end position="141"/>
    </location>
</feature>
<organism evidence="7 8">
    <name type="scientific">Oryzias latipes</name>
    <name type="common">Japanese rice fish</name>
    <name type="synonym">Japanese killifish</name>
    <dbReference type="NCBI Taxonomy" id="8090"/>
    <lineage>
        <taxon>Eukaryota</taxon>
        <taxon>Metazoa</taxon>
        <taxon>Chordata</taxon>
        <taxon>Craniata</taxon>
        <taxon>Vertebrata</taxon>
        <taxon>Euteleostomi</taxon>
        <taxon>Actinopterygii</taxon>
        <taxon>Neopterygii</taxon>
        <taxon>Teleostei</taxon>
        <taxon>Neoteleostei</taxon>
        <taxon>Acanthomorphata</taxon>
        <taxon>Ovalentaria</taxon>
        <taxon>Atherinomorphae</taxon>
        <taxon>Beloniformes</taxon>
        <taxon>Adrianichthyidae</taxon>
        <taxon>Oryziinae</taxon>
        <taxon>Oryzias</taxon>
    </lineage>
</organism>
<dbReference type="GO" id="GO:0042101">
    <property type="term" value="C:T cell receptor complex"/>
    <property type="evidence" value="ECO:0007669"/>
    <property type="project" value="UniProtKB-KW"/>
</dbReference>
<keyword evidence="8" id="KW-1185">Reference proteome</keyword>
<dbReference type="Bgee" id="ENSORLG00000029759">
    <property type="expression patterns" value="Expressed in adult organism and 2 other cell types or tissues"/>
</dbReference>
<reference evidence="7 8" key="1">
    <citation type="journal article" date="2007" name="Nature">
        <title>The medaka draft genome and insights into vertebrate genome evolution.</title>
        <authorList>
            <person name="Kasahara M."/>
            <person name="Naruse K."/>
            <person name="Sasaki S."/>
            <person name="Nakatani Y."/>
            <person name="Qu W."/>
            <person name="Ahsan B."/>
            <person name="Yamada T."/>
            <person name="Nagayasu Y."/>
            <person name="Doi K."/>
            <person name="Kasai Y."/>
            <person name="Jindo T."/>
            <person name="Kobayashi D."/>
            <person name="Shimada A."/>
            <person name="Toyoda A."/>
            <person name="Kuroki Y."/>
            <person name="Fujiyama A."/>
            <person name="Sasaki T."/>
            <person name="Shimizu A."/>
            <person name="Asakawa S."/>
            <person name="Shimizu N."/>
            <person name="Hashimoto S."/>
            <person name="Yang J."/>
            <person name="Lee Y."/>
            <person name="Matsushima K."/>
            <person name="Sugano S."/>
            <person name="Sakaizumi M."/>
            <person name="Narita T."/>
            <person name="Ohishi K."/>
            <person name="Haga S."/>
            <person name="Ohta F."/>
            <person name="Nomoto H."/>
            <person name="Nogata K."/>
            <person name="Morishita T."/>
            <person name="Endo T."/>
            <person name="Shin-I T."/>
            <person name="Takeda H."/>
            <person name="Morishita S."/>
            <person name="Kohara Y."/>
        </authorList>
    </citation>
    <scope>NUCLEOTIDE SEQUENCE [LARGE SCALE GENOMIC DNA]</scope>
    <source>
        <strain evidence="7 8">Hd-rR</strain>
    </source>
</reference>
<keyword evidence="1" id="KW-0732">Signal</keyword>
<dbReference type="Ensembl" id="ENSORLT00000033659.1">
    <property type="protein sequence ID" value="ENSORLP00000040797.1"/>
    <property type="gene ID" value="ENSORLG00000029759.1"/>
</dbReference>
<evidence type="ECO:0000256" key="1">
    <source>
        <dbReference type="ARBA" id="ARBA00022729"/>
    </source>
</evidence>
<evidence type="ECO:0000256" key="4">
    <source>
        <dbReference type="ARBA" id="ARBA00023319"/>
    </source>
</evidence>
<sequence>MLLYLFLLLSHILGEFKNRDLSLLEAAASTHHLIHLMASFSPLFPGLTAGDSISPDQDQLTGTEGKSVTMKCNYQTDYSNRLLFWYKHYSDLQAPQFILWKGAKGSTDETEKFSVKHDKEKQEFHVQISSAAVTDSAVYYCANSKDMLLYLFLLLSHILGEFKNRDSSLLEAAASTHHLIHLMASFSPLFPGLTDGDSISPDQDQLTGTEGKSVTMKCNYQTYDSYIYLYWYKHDSDLQAPQFILRKGAKSLSNSEHIPNKRYESRTTDTSTELIIRELTLADTALYYCAIDTQ</sequence>
<dbReference type="InterPro" id="IPR003599">
    <property type="entry name" value="Ig_sub"/>
</dbReference>
<dbReference type="GO" id="GO:0002250">
    <property type="term" value="P:adaptive immune response"/>
    <property type="evidence" value="ECO:0007669"/>
    <property type="project" value="UniProtKB-KW"/>
</dbReference>
<protein>
    <recommendedName>
        <fullName evidence="6">Ig-like domain-containing protein</fullName>
    </recommendedName>
</protein>
<evidence type="ECO:0000313" key="7">
    <source>
        <dbReference type="Ensembl" id="ENSORLP00000040797.1"/>
    </source>
</evidence>
<dbReference type="InterPro" id="IPR007110">
    <property type="entry name" value="Ig-like_dom"/>
</dbReference>
<evidence type="ECO:0000256" key="5">
    <source>
        <dbReference type="ARBA" id="ARBA00043266"/>
    </source>
</evidence>
<dbReference type="GeneTree" id="ENSGT01030000234557"/>
<name>A0A3B3I9J2_ORYLA</name>
<keyword evidence="4" id="KW-0393">Immunoglobulin domain</keyword>
<proteinExistence type="predicted"/>
<dbReference type="SMART" id="SM00406">
    <property type="entry name" value="IGv"/>
    <property type="match status" value="2"/>
</dbReference>
<dbReference type="InterPro" id="IPR013783">
    <property type="entry name" value="Ig-like_fold"/>
</dbReference>
<accession>A0A3B3I9J2</accession>
<dbReference type="PANTHER" id="PTHR19367">
    <property type="entry name" value="T-CELL RECEPTOR ALPHA CHAIN V REGION"/>
    <property type="match status" value="1"/>
</dbReference>
<dbReference type="SMART" id="SM00409">
    <property type="entry name" value="IG"/>
    <property type="match status" value="2"/>
</dbReference>
<dbReference type="Proteomes" id="UP000001038">
    <property type="component" value="Chromosome 17"/>
</dbReference>
<keyword evidence="2" id="KW-1064">Adaptive immunity</keyword>
<dbReference type="Gene3D" id="2.60.40.10">
    <property type="entry name" value="Immunoglobulins"/>
    <property type="match status" value="2"/>
</dbReference>
<evidence type="ECO:0000313" key="8">
    <source>
        <dbReference type="Proteomes" id="UP000001038"/>
    </source>
</evidence>
<dbReference type="PANTHER" id="PTHR19367:SF18">
    <property type="entry name" value="T CELL RECEPTOR ALPHA VARIABLE 16"/>
    <property type="match status" value="1"/>
</dbReference>
<reference evidence="7" key="3">
    <citation type="submission" date="2025-09" db="UniProtKB">
        <authorList>
            <consortium name="Ensembl"/>
        </authorList>
    </citation>
    <scope>IDENTIFICATION</scope>
    <source>
        <strain evidence="7">Hd-rR</strain>
    </source>
</reference>
<dbReference type="InParanoid" id="A0A3B3I9J2"/>
<keyword evidence="5" id="KW-1279">T cell receptor</keyword>
<keyword evidence="5" id="KW-0391">Immunity</keyword>